<dbReference type="EMBL" id="LR797474">
    <property type="protein sequence ID" value="CAB4219170.1"/>
    <property type="molecule type" value="Genomic_DNA"/>
</dbReference>
<gene>
    <name evidence="2" type="ORF">UFOVP1604_253</name>
</gene>
<protein>
    <submittedName>
        <fullName evidence="2">Uncharacterized protein</fullName>
    </submittedName>
</protein>
<feature type="region of interest" description="Disordered" evidence="1">
    <location>
        <begin position="123"/>
        <end position="181"/>
    </location>
</feature>
<organism evidence="2">
    <name type="scientific">uncultured Caudovirales phage</name>
    <dbReference type="NCBI Taxonomy" id="2100421"/>
    <lineage>
        <taxon>Viruses</taxon>
        <taxon>Duplodnaviria</taxon>
        <taxon>Heunggongvirae</taxon>
        <taxon>Uroviricota</taxon>
        <taxon>Caudoviricetes</taxon>
        <taxon>Peduoviridae</taxon>
        <taxon>Maltschvirus</taxon>
        <taxon>Maltschvirus maltsch</taxon>
    </lineage>
</organism>
<name>A0A6J5SVA0_9CAUD</name>
<feature type="compositionally biased region" description="Polar residues" evidence="1">
    <location>
        <begin position="400"/>
        <end position="444"/>
    </location>
</feature>
<proteinExistence type="predicted"/>
<sequence length="480" mass="50797">MKYNLNYSTVFELLPTGVDKQSVFVIRVVNTETGVIVASAEELGSLKSAYKSAIGQIKTQLADEKIEGVILPSVNQINQGVTSLSPSEPLPGSLISSIVTELTPATVLDSAINKSTTASTIPTSETVLSKETAKPSPNLPVTANIKPAKIEQPSPKPEEQVKLTSPKPEESTKLTTPDQTSAIAATSGNVVAIASTPIVQAQAQAQSPSLTNTTINNVTNAKSESADNSNSIVNLTKVLKDSISEKTASSTSVSDSTTKMLETLMGIPQVSTKNEVSTINQKSTNLSSVNKTKESIDSKISNVLKSTVDNQVSTSTKEDEQTKANQAMLNTLMGIPNTPESTETNKTNINKTNTNESVNLKSTKLVESASVKKILEPDKTLEKSVGKLSKDLPAAVNNLSSSVTSMNPQTSTSSSVTNEGTKIDQSSKTTINQNSGQTGPQEQSAKPAEVAQLQQSSDFYLQGIYAALMSGKIKVKLEYQ</sequence>
<feature type="region of interest" description="Disordered" evidence="1">
    <location>
        <begin position="400"/>
        <end position="450"/>
    </location>
</feature>
<reference evidence="2" key="1">
    <citation type="submission" date="2020-05" db="EMBL/GenBank/DDBJ databases">
        <authorList>
            <person name="Chiriac C."/>
            <person name="Salcher M."/>
            <person name="Ghai R."/>
            <person name="Kavagutti S V."/>
        </authorList>
    </citation>
    <scope>NUCLEOTIDE SEQUENCE</scope>
</reference>
<feature type="compositionally biased region" description="Basic and acidic residues" evidence="1">
    <location>
        <begin position="156"/>
        <end position="172"/>
    </location>
</feature>
<accession>A0A6J5SVA0</accession>
<feature type="region of interest" description="Disordered" evidence="1">
    <location>
        <begin position="333"/>
        <end position="356"/>
    </location>
</feature>
<evidence type="ECO:0000313" key="2">
    <source>
        <dbReference type="EMBL" id="CAB4219170.1"/>
    </source>
</evidence>
<feature type="compositionally biased region" description="Low complexity" evidence="1">
    <location>
        <begin position="342"/>
        <end position="356"/>
    </location>
</feature>
<evidence type="ECO:0000256" key="1">
    <source>
        <dbReference type="SAM" id="MobiDB-lite"/>
    </source>
</evidence>